<feature type="signal peptide" evidence="1">
    <location>
        <begin position="1"/>
        <end position="21"/>
    </location>
</feature>
<evidence type="ECO:0000313" key="2">
    <source>
        <dbReference type="EMBL" id="GLS24729.1"/>
    </source>
</evidence>
<organism evidence="2 3">
    <name type="scientific">Marinibactrum halimedae</name>
    <dbReference type="NCBI Taxonomy" id="1444977"/>
    <lineage>
        <taxon>Bacteria</taxon>
        <taxon>Pseudomonadati</taxon>
        <taxon>Pseudomonadota</taxon>
        <taxon>Gammaproteobacteria</taxon>
        <taxon>Cellvibrionales</taxon>
        <taxon>Cellvibrionaceae</taxon>
        <taxon>Marinibactrum</taxon>
    </lineage>
</organism>
<evidence type="ECO:0000313" key="3">
    <source>
        <dbReference type="Proteomes" id="UP001156870"/>
    </source>
</evidence>
<name>A0AA37T290_9GAMM</name>
<comment type="caution">
    <text evidence="2">The sequence shown here is derived from an EMBL/GenBank/DDBJ whole genome shotgun (WGS) entry which is preliminary data.</text>
</comment>
<feature type="chain" id="PRO_5041331083" description="Lipoprotein" evidence="1">
    <location>
        <begin position="22"/>
        <end position="117"/>
    </location>
</feature>
<dbReference type="RefSeq" id="WP_232593721.1">
    <property type="nucleotide sequence ID" value="NZ_BSPD01000017.1"/>
</dbReference>
<evidence type="ECO:0008006" key="4">
    <source>
        <dbReference type="Google" id="ProtNLM"/>
    </source>
</evidence>
<dbReference type="AlphaFoldDB" id="A0AA37T290"/>
<dbReference type="Proteomes" id="UP001156870">
    <property type="component" value="Unassembled WGS sequence"/>
</dbReference>
<accession>A0AA37T290</accession>
<keyword evidence="1" id="KW-0732">Signal</keyword>
<protein>
    <recommendedName>
        <fullName evidence="4">Lipoprotein</fullName>
    </recommendedName>
</protein>
<reference evidence="2 3" key="1">
    <citation type="journal article" date="2014" name="Int. J. Syst. Evol. Microbiol.">
        <title>Complete genome sequence of Corynebacterium casei LMG S-19264T (=DSM 44701T), isolated from a smear-ripened cheese.</title>
        <authorList>
            <consortium name="US DOE Joint Genome Institute (JGI-PGF)"/>
            <person name="Walter F."/>
            <person name="Albersmeier A."/>
            <person name="Kalinowski J."/>
            <person name="Ruckert C."/>
        </authorList>
    </citation>
    <scope>NUCLEOTIDE SEQUENCE [LARGE SCALE GENOMIC DNA]</scope>
    <source>
        <strain evidence="2 3">NBRC 110095</strain>
    </source>
</reference>
<dbReference type="PROSITE" id="PS51257">
    <property type="entry name" value="PROKAR_LIPOPROTEIN"/>
    <property type="match status" value="1"/>
</dbReference>
<evidence type="ECO:0000256" key="1">
    <source>
        <dbReference type="SAM" id="SignalP"/>
    </source>
</evidence>
<dbReference type="EMBL" id="BSPD01000017">
    <property type="protein sequence ID" value="GLS24729.1"/>
    <property type="molecule type" value="Genomic_DNA"/>
</dbReference>
<sequence>MKLRVTLSAIAVLFLSACTSMEEKALMEKVVFTESVNESQCTLVEEVACSSRRFYAGDVCTPWFQKRAVRQGGTHVITGNTRTTENDIYIGNSGVSAGKSIVGIQKYGRIYNCKTSH</sequence>
<keyword evidence="3" id="KW-1185">Reference proteome</keyword>
<gene>
    <name evidence="2" type="ORF">GCM10007877_04430</name>
</gene>
<proteinExistence type="predicted"/>